<dbReference type="AlphaFoldDB" id="A0A0Y9THL8"/>
<dbReference type="EMBL" id="FLVA01000115">
    <property type="protein sequence ID" value="SBW38201.1"/>
    <property type="molecule type" value="Genomic_DNA"/>
</dbReference>
<feature type="region of interest" description="Disordered" evidence="1">
    <location>
        <begin position="39"/>
        <end position="95"/>
    </location>
</feature>
<proteinExistence type="predicted"/>
<reference evidence="2 7" key="1">
    <citation type="submission" date="2016-02" db="EMBL/GenBank/DDBJ databases">
        <authorList>
            <consortium name="Pathogen Informatics"/>
        </authorList>
    </citation>
    <scope>NUCLEOTIDE SEQUENCE [LARGE SCALE GENOMIC DNA]</scope>
    <source>
        <strain evidence="2 7">K173</strain>
        <strain evidence="5">NK65 ny</strain>
        <strain evidence="3 10">NK65e</strain>
        <strain evidence="6 8">SP11 Antwerpcl1</strain>
        <strain evidence="4 9">SP11 RLL</strain>
    </source>
</reference>
<organism evidence="2 7">
    <name type="scientific">Plasmodium berghei</name>
    <dbReference type="NCBI Taxonomy" id="5821"/>
    <lineage>
        <taxon>Eukaryota</taxon>
        <taxon>Sar</taxon>
        <taxon>Alveolata</taxon>
        <taxon>Apicomplexa</taxon>
        <taxon>Aconoidasida</taxon>
        <taxon>Haemosporida</taxon>
        <taxon>Plasmodiidae</taxon>
        <taxon>Plasmodium</taxon>
        <taxon>Plasmodium (Vinckeia)</taxon>
    </lineage>
</organism>
<feature type="region of interest" description="Disordered" evidence="1">
    <location>
        <begin position="1"/>
        <end position="20"/>
    </location>
</feature>
<protein>
    <submittedName>
        <fullName evidence="2">Uncharacterized protein</fullName>
    </submittedName>
</protein>
<evidence type="ECO:0000313" key="8">
    <source>
        <dbReference type="Proteomes" id="UP000219860"/>
    </source>
</evidence>
<evidence type="ECO:0000313" key="6">
    <source>
        <dbReference type="EMBL" id="SCL83970.1"/>
    </source>
</evidence>
<evidence type="ECO:0000313" key="2">
    <source>
        <dbReference type="EMBL" id="CXH85118.1"/>
    </source>
</evidence>
<sequence length="130" mass="15212">MQGDQVGSRGESGDVQEIHMMFQEQKELKYFFKRNIDHISSGSKKVETPETSQTSLPSSSMEQTKTQQLPQDPSEKKYDENDQRGSKKTVPSTVIKHENPVDEYFPSGWRKKLKKRKHERGYKCVFWKEN</sequence>
<dbReference type="EMBL" id="FMIH01000110">
    <property type="protein sequence ID" value="SCL82632.1"/>
    <property type="molecule type" value="Genomic_DNA"/>
</dbReference>
<dbReference type="EMBL" id="FMII01000148">
    <property type="protein sequence ID" value="SCL83970.1"/>
    <property type="molecule type" value="Genomic_DNA"/>
</dbReference>
<dbReference type="Proteomes" id="UP000069549">
    <property type="component" value="Chromosome 2"/>
</dbReference>
<dbReference type="Proteomes" id="UP000220214">
    <property type="component" value="Unassembled WGS sequence"/>
</dbReference>
<evidence type="ECO:0000313" key="5">
    <source>
        <dbReference type="EMBL" id="SCL83835.1"/>
    </source>
</evidence>
<dbReference type="Proteomes" id="UP000516480">
    <property type="component" value="Unassembled WGS sequence"/>
</dbReference>
<evidence type="ECO:0000313" key="10">
    <source>
        <dbReference type="Proteomes" id="UP000220214"/>
    </source>
</evidence>
<feature type="compositionally biased region" description="Basic and acidic residues" evidence="1">
    <location>
        <begin position="73"/>
        <end position="85"/>
    </location>
</feature>
<dbReference type="EMBL" id="LT160022">
    <property type="protein sequence ID" value="CXH85118.1"/>
    <property type="molecule type" value="Genomic_DNA"/>
</dbReference>
<name>A0A0Y9THL8_PLABE</name>
<evidence type="ECO:0000313" key="3">
    <source>
        <dbReference type="EMBL" id="SBW38201.1"/>
    </source>
</evidence>
<evidence type="ECO:0000256" key="1">
    <source>
        <dbReference type="SAM" id="MobiDB-lite"/>
    </source>
</evidence>
<dbReference type="Proteomes" id="UP000219860">
    <property type="component" value="Unassembled WGS sequence"/>
</dbReference>
<gene>
    <name evidence="2" type="ORF">PBK173_000019200</name>
    <name evidence="3" type="ORF">PBNK65E_000503700</name>
    <name evidence="5" type="ORF">PBNK65NY_000501300</name>
    <name evidence="6" type="ORF">PBSP11A_000503400</name>
    <name evidence="4" type="ORF">PBSP11RLL_000502700</name>
</gene>
<feature type="compositionally biased region" description="Polar residues" evidence="1">
    <location>
        <begin position="39"/>
        <end position="71"/>
    </location>
</feature>
<evidence type="ECO:0000313" key="7">
    <source>
        <dbReference type="Proteomes" id="UP000069549"/>
    </source>
</evidence>
<dbReference type="EMBL" id="FMIE01000108">
    <property type="protein sequence ID" value="SCL83835.1"/>
    <property type="molecule type" value="Genomic_DNA"/>
</dbReference>
<evidence type="ECO:0000313" key="9">
    <source>
        <dbReference type="Proteomes" id="UP000219974"/>
    </source>
</evidence>
<accession>A0A0Y9THL8</accession>
<dbReference type="Proteomes" id="UP000219974">
    <property type="component" value="Unassembled WGS sequence"/>
</dbReference>
<evidence type="ECO:0000313" key="4">
    <source>
        <dbReference type="EMBL" id="SCL82632.1"/>
    </source>
</evidence>